<evidence type="ECO:0000313" key="2">
    <source>
        <dbReference type="Proteomes" id="UP001456344"/>
    </source>
</evidence>
<keyword evidence="1" id="KW-0489">Methyltransferase</keyword>
<proteinExistence type="predicted"/>
<sequence>MTTSASSVDAAGPSAVFELGTAFCTAKCLLTALELSLFTVLGDDEMTAEELRVKLDLHPRGTPDFLDVLAALDLLEKNDGRYRNSALAGRHLVRTGDGYIGGFLERANHMLYPAWGRFGEMLRTGKPTAEADYMEMIKEPNRLRSFLGMMDALTTLIVPELARAIEWTAYRSMVDVGGARGNLTGGLIKAHPHLSGTVFDLPEMRTPFDEHMRALGLEEKTTFQAGDFFTDPIPSADVVVIGHVLHDWSPDECRALVRKAFDAVRPGGKLVVYDRMVDEEGTDLTNLIISLDMMLTTPGGAEYPPSEYQGWLTEAGFGSTEVAPLGENDTVVIGHKAG</sequence>
<gene>
    <name evidence="1" type="ORF">LCL61_28895</name>
</gene>
<dbReference type="EMBL" id="CP150484">
    <property type="protein sequence ID" value="WYW19569.1"/>
    <property type="molecule type" value="Genomic_DNA"/>
</dbReference>
<keyword evidence="2" id="KW-1185">Reference proteome</keyword>
<evidence type="ECO:0000313" key="1">
    <source>
        <dbReference type="EMBL" id="WYW19569.1"/>
    </source>
</evidence>
<name>A0ACD5BK25_9PSEU</name>
<keyword evidence="1" id="KW-0808">Transferase</keyword>
<accession>A0ACD5BK25</accession>
<organism evidence="1 2">
    <name type="scientific">Amycolatopsis coloradensis</name>
    <dbReference type="NCBI Taxonomy" id="76021"/>
    <lineage>
        <taxon>Bacteria</taxon>
        <taxon>Bacillati</taxon>
        <taxon>Actinomycetota</taxon>
        <taxon>Actinomycetes</taxon>
        <taxon>Pseudonocardiales</taxon>
        <taxon>Pseudonocardiaceae</taxon>
        <taxon>Amycolatopsis</taxon>
    </lineage>
</organism>
<dbReference type="Proteomes" id="UP001456344">
    <property type="component" value="Chromosome"/>
</dbReference>
<protein>
    <submittedName>
        <fullName evidence="1">Methyltransferase</fullName>
    </submittedName>
</protein>
<reference evidence="1" key="1">
    <citation type="submission" date="2023-10" db="EMBL/GenBank/DDBJ databases">
        <title>Whole genome sequencing of actinobacterial strain Amycolatopsis sp. (BCA-696) identifies the underlying plant growth-promoting genes.</title>
        <authorList>
            <person name="Gandham P."/>
            <person name="Vadla N."/>
            <person name="Saji A."/>
            <person name="Srinivas V."/>
            <person name="Ruperao P."/>
            <person name="Selvanayagam S."/>
            <person name="Saxena R.K."/>
            <person name="Rathore A."/>
            <person name="Gopalakrishnan S."/>
            <person name="Thakur V."/>
        </authorList>
    </citation>
    <scope>NUCLEOTIDE SEQUENCE</scope>
    <source>
        <strain evidence="1">BCA-696</strain>
    </source>
</reference>